<evidence type="ECO:0000313" key="2">
    <source>
        <dbReference type="EMBL" id="KFN40985.1"/>
    </source>
</evidence>
<evidence type="ECO:0000313" key="3">
    <source>
        <dbReference type="Proteomes" id="UP000029385"/>
    </source>
</evidence>
<comment type="caution">
    <text evidence="2">The sequence shown here is derived from an EMBL/GenBank/DDBJ whole genome shotgun (WGS) entry which is preliminary data.</text>
</comment>
<dbReference type="OrthoDB" id="5724405at2"/>
<feature type="region of interest" description="Disordered" evidence="1">
    <location>
        <begin position="244"/>
        <end position="269"/>
    </location>
</feature>
<dbReference type="Proteomes" id="UP000029385">
    <property type="component" value="Unassembled WGS sequence"/>
</dbReference>
<dbReference type="AlphaFoldDB" id="A0A091B981"/>
<evidence type="ECO:0000256" key="1">
    <source>
        <dbReference type="SAM" id="MobiDB-lite"/>
    </source>
</evidence>
<organism evidence="2 3">
    <name type="scientific">Arenimonas oryziterrae DSM 21050 = YC6267</name>
    <dbReference type="NCBI Taxonomy" id="1121015"/>
    <lineage>
        <taxon>Bacteria</taxon>
        <taxon>Pseudomonadati</taxon>
        <taxon>Pseudomonadota</taxon>
        <taxon>Gammaproteobacteria</taxon>
        <taxon>Lysobacterales</taxon>
        <taxon>Lysobacteraceae</taxon>
        <taxon>Arenimonas</taxon>
    </lineage>
</organism>
<proteinExistence type="predicted"/>
<accession>A0A091B981</accession>
<dbReference type="eggNOG" id="ENOG502Z85G">
    <property type="taxonomic scope" value="Bacteria"/>
</dbReference>
<name>A0A091B981_9GAMM</name>
<reference evidence="2 3" key="1">
    <citation type="submission" date="2013-09" db="EMBL/GenBank/DDBJ databases">
        <title>Genome sequencing of Arenimonas oryziterrae.</title>
        <authorList>
            <person name="Chen F."/>
            <person name="Wang G."/>
        </authorList>
    </citation>
    <scope>NUCLEOTIDE SEQUENCE [LARGE SCALE GENOMIC DNA]</scope>
    <source>
        <strain evidence="2 3">YC6267</strain>
    </source>
</reference>
<dbReference type="STRING" id="1121015.GCA_000420545_00004"/>
<feature type="region of interest" description="Disordered" evidence="1">
    <location>
        <begin position="1"/>
        <end position="21"/>
    </location>
</feature>
<dbReference type="EMBL" id="AVCI01000045">
    <property type="protein sequence ID" value="KFN40985.1"/>
    <property type="molecule type" value="Genomic_DNA"/>
</dbReference>
<keyword evidence="3" id="KW-1185">Reference proteome</keyword>
<dbReference type="RefSeq" id="WP_022967678.1">
    <property type="nucleotide sequence ID" value="NZ_ATVD01000001.1"/>
</dbReference>
<gene>
    <name evidence="2" type="ORF">N789_03645</name>
</gene>
<protein>
    <submittedName>
        <fullName evidence="2">Uncharacterized protein</fullName>
    </submittedName>
</protein>
<sequence>MSQAYRLLREGMPDPQGRGAGHFHAEARKVKSWVAALPRANAQAAQQELEQALDSLSGQRLDGGSRLAAMEEIRGAVVESIGLLQQQYAGSALPLPAPKAQAAYQAEAFHLALAHGYRKAAVELCAPAGNIPMLRGGAVGQALERAAFHYSRALSVAWRVYRAPHVGTWQGLHRVHSFAVEQKLENKAVEDKVAGTSIEIRALYVQTLLMAVTNPLAFSQSEQDSLWQIARSYAPRCALLKQAPEENAPVVPEDADRGPGPGAAGESHSQWLDMRPFSQEVDSAIARQQDGFSELVPARGVGIRVSAEMLVRLKRAFGLAAARSHKRLTAGHELRTVIGLSSLHFHLAGLRDFDTFMRQSAQHVVHTVTRAEWASGGSTDLARVPVYSATVRDQSLGGYRMSWDNAEQIRARVGELVGITLAEGDEDPEWMLGVVRWLRYEANGGLSAGVELMSRNAVAVGLRIHERDGSIRPAMRGLEIDSLDGGDERCFVAASLPNGEPLQLDVVRDGDPYAYEAKSLKQDLLAGVDVLMNAGDYSVLRPLRQDLVMASEAASEPAPGNGALA</sequence>
<dbReference type="PATRIC" id="fig|1121015.4.peg.2408"/>